<comment type="similarity">
    <text evidence="7">Belongs to the acyl carrier protein (ACP) family.</text>
</comment>
<dbReference type="InterPro" id="IPR036736">
    <property type="entry name" value="ACP-like_sf"/>
</dbReference>
<reference evidence="9 10" key="1">
    <citation type="submission" date="2016-05" db="EMBL/GenBank/DDBJ databases">
        <title>Microbial solvent formation.</title>
        <authorList>
            <person name="Poehlein A."/>
            <person name="Montoya Solano J.D."/>
            <person name="Flitsch S."/>
            <person name="Krabben P."/>
            <person name="Duerre P."/>
            <person name="Daniel R."/>
        </authorList>
    </citation>
    <scope>NUCLEOTIDE SEQUENCE [LARGE SCALE GENOMIC DNA]</scope>
    <source>
        <strain evidence="9 10">DSM 2619</strain>
    </source>
</reference>
<dbReference type="STRING" id="29367.CLPUN_17500"/>
<dbReference type="Proteomes" id="UP000190890">
    <property type="component" value="Unassembled WGS sequence"/>
</dbReference>
<evidence type="ECO:0000256" key="5">
    <source>
        <dbReference type="ARBA" id="ARBA00023098"/>
    </source>
</evidence>
<evidence type="ECO:0000313" key="9">
    <source>
        <dbReference type="EMBL" id="OOM79023.1"/>
    </source>
</evidence>
<keyword evidence="7" id="KW-0963">Cytoplasm</keyword>
<evidence type="ECO:0000256" key="4">
    <source>
        <dbReference type="ARBA" id="ARBA00022832"/>
    </source>
</evidence>
<dbReference type="GO" id="GO:0000036">
    <property type="term" value="F:acyl carrier activity"/>
    <property type="evidence" value="ECO:0007669"/>
    <property type="project" value="UniProtKB-UniRule"/>
</dbReference>
<keyword evidence="1 7" id="KW-0596">Phosphopantetheine</keyword>
<feature type="modified residue" description="O-(pantetheine 4'-phosphoryl)serine" evidence="7">
    <location>
        <position position="43"/>
    </location>
</feature>
<protein>
    <recommendedName>
        <fullName evidence="7">Acyl carrier protein</fullName>
        <shortName evidence="7">ACP</shortName>
    </recommendedName>
</protein>
<feature type="domain" description="Carrier" evidence="8">
    <location>
        <begin position="5"/>
        <end position="83"/>
    </location>
</feature>
<dbReference type="GO" id="GO:0016020">
    <property type="term" value="C:membrane"/>
    <property type="evidence" value="ECO:0007669"/>
    <property type="project" value="GOC"/>
</dbReference>
<comment type="pathway">
    <text evidence="7">Lipid metabolism; fatty acid biosynthesis.</text>
</comment>
<evidence type="ECO:0000256" key="1">
    <source>
        <dbReference type="ARBA" id="ARBA00022450"/>
    </source>
</evidence>
<evidence type="ECO:0000256" key="6">
    <source>
        <dbReference type="ARBA" id="ARBA00023160"/>
    </source>
</evidence>
<keyword evidence="3 7" id="KW-0597">Phosphoprotein</keyword>
<dbReference type="InterPro" id="IPR009081">
    <property type="entry name" value="PP-bd_ACP"/>
</dbReference>
<evidence type="ECO:0000256" key="7">
    <source>
        <dbReference type="HAMAP-Rule" id="MF_01217"/>
    </source>
</evidence>
<keyword evidence="10" id="KW-1185">Reference proteome</keyword>
<dbReference type="GO" id="GO:0005829">
    <property type="term" value="C:cytosol"/>
    <property type="evidence" value="ECO:0007669"/>
    <property type="project" value="TreeGrafter"/>
</dbReference>
<dbReference type="PANTHER" id="PTHR20863:SF76">
    <property type="entry name" value="CARRIER DOMAIN-CONTAINING PROTEIN"/>
    <property type="match status" value="1"/>
</dbReference>
<evidence type="ECO:0000259" key="8">
    <source>
        <dbReference type="PROSITE" id="PS50075"/>
    </source>
</evidence>
<dbReference type="SUPFAM" id="SSF47336">
    <property type="entry name" value="ACP-like"/>
    <property type="match status" value="1"/>
</dbReference>
<keyword evidence="5 7" id="KW-0443">Lipid metabolism</keyword>
<dbReference type="PANTHER" id="PTHR20863">
    <property type="entry name" value="ACYL CARRIER PROTEIN"/>
    <property type="match status" value="1"/>
</dbReference>
<gene>
    <name evidence="9" type="primary">acpP_3</name>
    <name evidence="7" type="synonym">acpP</name>
    <name evidence="9" type="ORF">CLPUN_17500</name>
</gene>
<accession>A0A1S8TMN0</accession>
<name>A0A1S8TMN0_9CLOT</name>
<dbReference type="UniPathway" id="UPA00094"/>
<organism evidence="9 10">
    <name type="scientific">Clostridium puniceum</name>
    <dbReference type="NCBI Taxonomy" id="29367"/>
    <lineage>
        <taxon>Bacteria</taxon>
        <taxon>Bacillati</taxon>
        <taxon>Bacillota</taxon>
        <taxon>Clostridia</taxon>
        <taxon>Eubacteriales</taxon>
        <taxon>Clostridiaceae</taxon>
        <taxon>Clostridium</taxon>
    </lineage>
</organism>
<comment type="caution">
    <text evidence="9">The sequence shown here is derived from an EMBL/GenBank/DDBJ whole genome shotgun (WGS) entry which is preliminary data.</text>
</comment>
<dbReference type="AlphaFoldDB" id="A0A1S8TMN0"/>
<dbReference type="Pfam" id="PF00550">
    <property type="entry name" value="PP-binding"/>
    <property type="match status" value="1"/>
</dbReference>
<sequence length="91" mass="10511">MNGGNNMNELEKKYREVLAERLEIDATEIDMKKSFPYDYDIDSLDTVGIMMQLEREFTITLDKENVEKIANVEDLYNLLVNTIDANSSQEA</sequence>
<keyword evidence="4 7" id="KW-0276">Fatty acid metabolism</keyword>
<keyword evidence="6 7" id="KW-0275">Fatty acid biosynthesis</keyword>
<dbReference type="GO" id="GO:0000035">
    <property type="term" value="F:acyl binding"/>
    <property type="evidence" value="ECO:0007669"/>
    <property type="project" value="TreeGrafter"/>
</dbReference>
<evidence type="ECO:0000256" key="2">
    <source>
        <dbReference type="ARBA" id="ARBA00022516"/>
    </source>
</evidence>
<dbReference type="GO" id="GO:0009245">
    <property type="term" value="P:lipid A biosynthetic process"/>
    <property type="evidence" value="ECO:0007669"/>
    <property type="project" value="TreeGrafter"/>
</dbReference>
<evidence type="ECO:0000256" key="3">
    <source>
        <dbReference type="ARBA" id="ARBA00022553"/>
    </source>
</evidence>
<evidence type="ECO:0000313" key="10">
    <source>
        <dbReference type="Proteomes" id="UP000190890"/>
    </source>
</evidence>
<dbReference type="Gene3D" id="1.10.1200.10">
    <property type="entry name" value="ACP-like"/>
    <property type="match status" value="1"/>
</dbReference>
<comment type="function">
    <text evidence="7">Carrier of the growing fatty acid chain in fatty acid biosynthesis.</text>
</comment>
<dbReference type="EMBL" id="LZZM01000113">
    <property type="protein sequence ID" value="OOM79023.1"/>
    <property type="molecule type" value="Genomic_DNA"/>
</dbReference>
<keyword evidence="2 7" id="KW-0444">Lipid biosynthesis</keyword>
<comment type="PTM">
    <text evidence="7">4'-phosphopantetheine is transferred from CoA to a specific serine of apo-ACP by AcpS. This modification is essential for activity because fatty acids are bound in thioester linkage to the sulfhydryl of the prosthetic group.</text>
</comment>
<dbReference type="InterPro" id="IPR003231">
    <property type="entry name" value="ACP"/>
</dbReference>
<dbReference type="PROSITE" id="PS50075">
    <property type="entry name" value="CARRIER"/>
    <property type="match status" value="1"/>
</dbReference>
<proteinExistence type="inferred from homology"/>
<dbReference type="HAMAP" id="MF_01217">
    <property type="entry name" value="Acyl_carrier"/>
    <property type="match status" value="1"/>
</dbReference>
<comment type="subcellular location">
    <subcellularLocation>
        <location evidence="7">Cytoplasm</location>
    </subcellularLocation>
</comment>